<keyword evidence="5 6" id="KW-0472">Membrane</keyword>
<evidence type="ECO:0000259" key="8">
    <source>
        <dbReference type="PROSITE" id="PS50845"/>
    </source>
</evidence>
<keyword evidence="4 6" id="KW-1133">Transmembrane helix</keyword>
<keyword evidence="2 6" id="KW-0812">Transmembrane</keyword>
<evidence type="ECO:0000313" key="10">
    <source>
        <dbReference type="Proteomes" id="UP001557470"/>
    </source>
</evidence>
<evidence type="ECO:0000256" key="1">
    <source>
        <dbReference type="ARBA" id="ARBA00004477"/>
    </source>
</evidence>
<dbReference type="PANTHER" id="PTHR45799">
    <property type="entry name" value="RETICULON-LIKE PROTEIN"/>
    <property type="match status" value="1"/>
</dbReference>
<comment type="caution">
    <text evidence="9">The sequence shown here is derived from an EMBL/GenBank/DDBJ whole genome shotgun (WGS) entry which is preliminary data.</text>
</comment>
<gene>
    <name evidence="9" type="ORF">UPYG_G00119890</name>
</gene>
<proteinExistence type="predicted"/>
<accession>A0ABD0XK30</accession>
<feature type="domain" description="Reticulon" evidence="8">
    <location>
        <begin position="5"/>
        <end position="212"/>
    </location>
</feature>
<dbReference type="EMBL" id="JAGEUA010000003">
    <property type="protein sequence ID" value="KAL0994255.1"/>
    <property type="molecule type" value="Genomic_DNA"/>
</dbReference>
<evidence type="ECO:0000256" key="4">
    <source>
        <dbReference type="ARBA" id="ARBA00022989"/>
    </source>
</evidence>
<dbReference type="Proteomes" id="UP001557470">
    <property type="component" value="Unassembled WGS sequence"/>
</dbReference>
<dbReference type="AlphaFoldDB" id="A0ABD0XK30"/>
<organism evidence="9 10">
    <name type="scientific">Umbra pygmaea</name>
    <name type="common">Eastern mudminnow</name>
    <dbReference type="NCBI Taxonomy" id="75934"/>
    <lineage>
        <taxon>Eukaryota</taxon>
        <taxon>Metazoa</taxon>
        <taxon>Chordata</taxon>
        <taxon>Craniata</taxon>
        <taxon>Vertebrata</taxon>
        <taxon>Euteleostomi</taxon>
        <taxon>Actinopterygii</taxon>
        <taxon>Neopterygii</taxon>
        <taxon>Teleostei</taxon>
        <taxon>Protacanthopterygii</taxon>
        <taxon>Esociformes</taxon>
        <taxon>Umbridae</taxon>
        <taxon>Umbra</taxon>
    </lineage>
</organism>
<dbReference type="PROSITE" id="PS50845">
    <property type="entry name" value="RETICULON"/>
    <property type="match status" value="1"/>
</dbReference>
<evidence type="ECO:0000313" key="9">
    <source>
        <dbReference type="EMBL" id="KAL0994255.1"/>
    </source>
</evidence>
<evidence type="ECO:0000256" key="6">
    <source>
        <dbReference type="RuleBase" id="RU210713"/>
    </source>
</evidence>
<sequence length="212" mass="24006">MATKVVDLVYWRDVWKTGLVFTGLVIGLVSLFQVSAITILSNLCLAIMCLTLPLRLYYKLLEMLRKNPEGVHPFESYIEDDKSLTDEETVLVVEELVLRMAFAVTELKRLLFIGSITDSIKFVALLYVLSYVGVSTNGLTLVIVGVICVFSLPLIYRRMQGRIKKMVKMYNSLLKKMNNLYKTLYSKLRRPTPGAPPATTPTPALKHKQKSK</sequence>
<feature type="transmembrane region" description="Helical" evidence="6">
    <location>
        <begin position="110"/>
        <end position="132"/>
    </location>
</feature>
<dbReference type="InterPro" id="IPR046964">
    <property type="entry name" value="RTN1-4"/>
</dbReference>
<keyword evidence="10" id="KW-1185">Reference proteome</keyword>
<reference evidence="9 10" key="1">
    <citation type="submission" date="2024-06" db="EMBL/GenBank/DDBJ databases">
        <authorList>
            <person name="Pan Q."/>
            <person name="Wen M."/>
            <person name="Jouanno E."/>
            <person name="Zahm M."/>
            <person name="Klopp C."/>
            <person name="Cabau C."/>
            <person name="Louis A."/>
            <person name="Berthelot C."/>
            <person name="Parey E."/>
            <person name="Roest Crollius H."/>
            <person name="Montfort J."/>
            <person name="Robinson-Rechavi M."/>
            <person name="Bouchez O."/>
            <person name="Lampietro C."/>
            <person name="Lopez Roques C."/>
            <person name="Donnadieu C."/>
            <person name="Postlethwait J."/>
            <person name="Bobe J."/>
            <person name="Verreycken H."/>
            <person name="Guiguen Y."/>
        </authorList>
    </citation>
    <scope>NUCLEOTIDE SEQUENCE [LARGE SCALE GENOMIC DNA]</scope>
    <source>
        <strain evidence="9">Up_M1</strain>
        <tissue evidence="9">Testis</tissue>
    </source>
</reference>
<dbReference type="Pfam" id="PF02453">
    <property type="entry name" value="Reticulon"/>
    <property type="match status" value="1"/>
</dbReference>
<feature type="transmembrane region" description="Helical" evidence="6">
    <location>
        <begin position="14"/>
        <end position="33"/>
    </location>
</feature>
<name>A0ABD0XK30_UMBPY</name>
<dbReference type="PANTHER" id="PTHR45799:SF7">
    <property type="entry name" value="RETICULON"/>
    <property type="match status" value="1"/>
</dbReference>
<feature type="transmembrane region" description="Helical" evidence="6">
    <location>
        <begin position="138"/>
        <end position="156"/>
    </location>
</feature>
<dbReference type="GO" id="GO:0005789">
    <property type="term" value="C:endoplasmic reticulum membrane"/>
    <property type="evidence" value="ECO:0007669"/>
    <property type="project" value="UniProtKB-SubCell"/>
</dbReference>
<feature type="region of interest" description="Disordered" evidence="7">
    <location>
        <begin position="188"/>
        <end position="212"/>
    </location>
</feature>
<evidence type="ECO:0000256" key="2">
    <source>
        <dbReference type="ARBA" id="ARBA00022692"/>
    </source>
</evidence>
<comment type="subcellular location">
    <subcellularLocation>
        <location evidence="1 6">Endoplasmic reticulum membrane</location>
        <topology evidence="1 6">Multi-pass membrane protein</topology>
    </subcellularLocation>
</comment>
<protein>
    <recommendedName>
        <fullName evidence="6">Reticulon</fullName>
    </recommendedName>
</protein>
<feature type="transmembrane region" description="Helical" evidence="6">
    <location>
        <begin position="39"/>
        <end position="58"/>
    </location>
</feature>
<evidence type="ECO:0000256" key="3">
    <source>
        <dbReference type="ARBA" id="ARBA00022824"/>
    </source>
</evidence>
<evidence type="ECO:0000256" key="5">
    <source>
        <dbReference type="ARBA" id="ARBA00023136"/>
    </source>
</evidence>
<keyword evidence="3 6" id="KW-0256">Endoplasmic reticulum</keyword>
<dbReference type="Gene3D" id="1.20.5.2480">
    <property type="match status" value="1"/>
</dbReference>
<dbReference type="InterPro" id="IPR003388">
    <property type="entry name" value="Reticulon"/>
</dbReference>
<evidence type="ECO:0000256" key="7">
    <source>
        <dbReference type="SAM" id="MobiDB-lite"/>
    </source>
</evidence>